<dbReference type="EMBL" id="PUHW01000056">
    <property type="protein sequence ID" value="KAG0689871.1"/>
    <property type="molecule type" value="Genomic_DNA"/>
</dbReference>
<feature type="transmembrane region" description="Helical" evidence="2">
    <location>
        <begin position="6"/>
        <end position="24"/>
    </location>
</feature>
<dbReference type="CDD" id="cd14424">
    <property type="entry name" value="CUE_Cue1p_like"/>
    <property type="match status" value="1"/>
</dbReference>
<keyword evidence="1" id="KW-0833">Ubl conjugation pathway</keyword>
<organism evidence="4 5">
    <name type="scientific">Pichia californica</name>
    <dbReference type="NCBI Taxonomy" id="460514"/>
    <lineage>
        <taxon>Eukaryota</taxon>
        <taxon>Fungi</taxon>
        <taxon>Dikarya</taxon>
        <taxon>Ascomycota</taxon>
        <taxon>Saccharomycotina</taxon>
        <taxon>Pichiomycetes</taxon>
        <taxon>Pichiales</taxon>
        <taxon>Pichiaceae</taxon>
        <taxon>Pichia</taxon>
    </lineage>
</organism>
<name>A0A9P6WMJ4_9ASCO</name>
<reference evidence="4" key="1">
    <citation type="submission" date="2020-11" db="EMBL/GenBank/DDBJ databases">
        <title>Kefir isolates.</title>
        <authorList>
            <person name="Marcisauskas S."/>
            <person name="Kim Y."/>
            <person name="Blasche S."/>
        </authorList>
    </citation>
    <scope>NUCLEOTIDE SEQUENCE</scope>
    <source>
        <strain evidence="4">Olga-1</strain>
    </source>
</reference>
<comment type="caution">
    <text evidence="4">The sequence shown here is derived from an EMBL/GenBank/DDBJ whole genome shotgun (WGS) entry which is preliminary data.</text>
</comment>
<dbReference type="Gene3D" id="1.10.8.10">
    <property type="entry name" value="DNA helicase RuvA subunit, C-terminal domain"/>
    <property type="match status" value="1"/>
</dbReference>
<evidence type="ECO:0000256" key="2">
    <source>
        <dbReference type="SAM" id="Phobius"/>
    </source>
</evidence>
<evidence type="ECO:0000313" key="4">
    <source>
        <dbReference type="EMBL" id="KAG0689871.1"/>
    </source>
</evidence>
<protein>
    <submittedName>
        <fullName evidence="4">Coupling of ubiquitin conjugation to ER degradation</fullName>
    </submittedName>
</protein>
<dbReference type="GO" id="GO:0043130">
    <property type="term" value="F:ubiquitin binding"/>
    <property type="evidence" value="ECO:0007669"/>
    <property type="project" value="InterPro"/>
</dbReference>
<keyword evidence="2" id="KW-0472">Membrane</keyword>
<keyword evidence="5" id="KW-1185">Reference proteome</keyword>
<accession>A0A9P6WMJ4</accession>
<dbReference type="Pfam" id="PF02845">
    <property type="entry name" value="CUE"/>
    <property type="match status" value="1"/>
</dbReference>
<evidence type="ECO:0000313" key="5">
    <source>
        <dbReference type="Proteomes" id="UP000697127"/>
    </source>
</evidence>
<keyword evidence="2" id="KW-0812">Transmembrane</keyword>
<dbReference type="Proteomes" id="UP000697127">
    <property type="component" value="Unassembled WGS sequence"/>
</dbReference>
<gene>
    <name evidence="4" type="primary">CUE1</name>
    <name evidence="4" type="ORF">C6P40_004281</name>
</gene>
<dbReference type="InterPro" id="IPR003892">
    <property type="entry name" value="CUE"/>
</dbReference>
<dbReference type="AlphaFoldDB" id="A0A9P6WMJ4"/>
<evidence type="ECO:0000256" key="1">
    <source>
        <dbReference type="ARBA" id="ARBA00022786"/>
    </source>
</evidence>
<feature type="domain" description="CUE" evidence="3">
    <location>
        <begin position="49"/>
        <end position="91"/>
    </location>
</feature>
<sequence>MESQTITLVLGAIVVLIIVNYLFLDENGNLTNGNSHNRSNGRRMRNIVVTSDMIESVRSIAPGLTTGQIRADLMESGSVQSTVDRYLSGALVPEDNNNHIITDNTINSTEFKYAYDTGKINVNKTSTKHGDGPFGGLTFEEKKQQMILENRKELSNKRDCDYIVI</sequence>
<evidence type="ECO:0000259" key="3">
    <source>
        <dbReference type="PROSITE" id="PS51140"/>
    </source>
</evidence>
<keyword evidence="2" id="KW-1133">Transmembrane helix</keyword>
<dbReference type="PROSITE" id="PS51140">
    <property type="entry name" value="CUE"/>
    <property type="match status" value="1"/>
</dbReference>
<proteinExistence type="predicted"/>